<organism evidence="1 2">
    <name type="scientific">Desulfobaculum xiamenense</name>
    <dbReference type="NCBI Taxonomy" id="995050"/>
    <lineage>
        <taxon>Bacteria</taxon>
        <taxon>Pseudomonadati</taxon>
        <taxon>Thermodesulfobacteriota</taxon>
        <taxon>Desulfovibrionia</taxon>
        <taxon>Desulfovibrionales</taxon>
        <taxon>Desulfovibrionaceae</taxon>
        <taxon>Desulfobaculum</taxon>
    </lineage>
</organism>
<evidence type="ECO:0000313" key="1">
    <source>
        <dbReference type="EMBL" id="NJB69200.1"/>
    </source>
</evidence>
<proteinExistence type="predicted"/>
<dbReference type="RefSeq" id="WP_167942290.1">
    <property type="nucleotide sequence ID" value="NZ_JAATJA010000004.1"/>
</dbReference>
<accession>A0A846QQE0</accession>
<dbReference type="InterPro" id="IPR029044">
    <property type="entry name" value="Nucleotide-diphossugar_trans"/>
</dbReference>
<dbReference type="SUPFAM" id="SSF53448">
    <property type="entry name" value="Nucleotide-diphospho-sugar transferases"/>
    <property type="match status" value="1"/>
</dbReference>
<dbReference type="Pfam" id="PF02348">
    <property type="entry name" value="CTP_transf_3"/>
    <property type="match status" value="1"/>
</dbReference>
<dbReference type="InterPro" id="IPR003329">
    <property type="entry name" value="Cytidylyl_trans"/>
</dbReference>
<evidence type="ECO:0000313" key="2">
    <source>
        <dbReference type="Proteomes" id="UP000580856"/>
    </source>
</evidence>
<dbReference type="Proteomes" id="UP000580856">
    <property type="component" value="Unassembled WGS sequence"/>
</dbReference>
<dbReference type="AlphaFoldDB" id="A0A846QQE0"/>
<dbReference type="GO" id="GO:0005829">
    <property type="term" value="C:cytosol"/>
    <property type="evidence" value="ECO:0007669"/>
    <property type="project" value="TreeGrafter"/>
</dbReference>
<dbReference type="Gene3D" id="3.90.550.10">
    <property type="entry name" value="Spore Coat Polysaccharide Biosynthesis Protein SpsA, Chain A"/>
    <property type="match status" value="1"/>
</dbReference>
<keyword evidence="2" id="KW-1185">Reference proteome</keyword>
<protein>
    <submittedName>
        <fullName evidence="1">Spore coat polysaccharide biosynthesis protein SpsF</fullName>
    </submittedName>
</protein>
<dbReference type="EMBL" id="JAATJA010000004">
    <property type="protein sequence ID" value="NJB69200.1"/>
    <property type="molecule type" value="Genomic_DNA"/>
</dbReference>
<name>A0A846QQE0_9BACT</name>
<reference evidence="1 2" key="1">
    <citation type="submission" date="2020-03" db="EMBL/GenBank/DDBJ databases">
        <title>Genomic Encyclopedia of Type Strains, Phase IV (KMG-IV): sequencing the most valuable type-strain genomes for metagenomic binning, comparative biology and taxonomic classification.</title>
        <authorList>
            <person name="Goeker M."/>
        </authorList>
    </citation>
    <scope>NUCLEOTIDE SEQUENCE [LARGE SCALE GENOMIC DNA]</scope>
    <source>
        <strain evidence="1 2">DSM 24233</strain>
    </source>
</reference>
<gene>
    <name evidence="1" type="ORF">GGQ74_002897</name>
</gene>
<sequence>MIERAGIVLQARMGSSRLPGKVLADLGGRSLLARVLDRLRLVRGVAVIVVAVPDTPENDVLADAAQRLCAEVFRGPEDDVLERIRGAAAAYGLSRVMRATCDNPLVCFTLATDVLAMHEAEGLDYASNRNESGSGIPDGAGVEVYSMETLERIGREARLPEDREHVNEYVFRNPGLFATRIMSVPREVRMPGLRVTVDTPEDLERMRAIYAEFSWHAGPVPLTLVVARAREGAPWA</sequence>
<comment type="caution">
    <text evidence="1">The sequence shown here is derived from an EMBL/GenBank/DDBJ whole genome shotgun (WGS) entry which is preliminary data.</text>
</comment>
<dbReference type="PANTHER" id="PTHR42866">
    <property type="entry name" value="3-DEOXY-MANNO-OCTULOSONATE CYTIDYLYLTRANSFERASE"/>
    <property type="match status" value="1"/>
</dbReference>
<dbReference type="PANTHER" id="PTHR42866:SF1">
    <property type="entry name" value="SPORE COAT POLYSACCHARIDE BIOSYNTHESIS PROTEIN SPSF"/>
    <property type="match status" value="1"/>
</dbReference>